<reference evidence="3 4" key="1">
    <citation type="submission" date="2016-10" db="EMBL/GenBank/DDBJ databases">
        <authorList>
            <person name="de Groot N.N."/>
        </authorList>
    </citation>
    <scope>NUCLEOTIDE SEQUENCE [LARGE SCALE GENOMIC DNA]</scope>
    <source>
        <strain evidence="3 4">CGMCC 4.1877</strain>
    </source>
</reference>
<dbReference type="STRING" id="260086.SAMN05216207_103654"/>
<dbReference type="EMBL" id="FOUY01000036">
    <property type="protein sequence ID" value="SFO20813.1"/>
    <property type="molecule type" value="Genomic_DNA"/>
</dbReference>
<evidence type="ECO:0000256" key="1">
    <source>
        <dbReference type="ARBA" id="ARBA00007689"/>
    </source>
</evidence>
<gene>
    <name evidence="3" type="ORF">SAMN05216207_103654</name>
</gene>
<dbReference type="PANTHER" id="PTHR37828:SF1">
    <property type="entry name" value="YCII-RELATED DOMAIN-CONTAINING PROTEIN"/>
    <property type="match status" value="1"/>
</dbReference>
<dbReference type="SUPFAM" id="SSF54909">
    <property type="entry name" value="Dimeric alpha+beta barrel"/>
    <property type="match status" value="1"/>
</dbReference>
<evidence type="ECO:0000313" key="4">
    <source>
        <dbReference type="Proteomes" id="UP000199614"/>
    </source>
</evidence>
<keyword evidence="4" id="KW-1185">Reference proteome</keyword>
<protein>
    <recommendedName>
        <fullName evidence="2">YCII-related domain-containing protein</fullName>
    </recommendedName>
</protein>
<dbReference type="AlphaFoldDB" id="A0A1I5FAX4"/>
<organism evidence="3 4">
    <name type="scientific">Pseudonocardia ammonioxydans</name>
    <dbReference type="NCBI Taxonomy" id="260086"/>
    <lineage>
        <taxon>Bacteria</taxon>
        <taxon>Bacillati</taxon>
        <taxon>Actinomycetota</taxon>
        <taxon>Actinomycetes</taxon>
        <taxon>Pseudonocardiales</taxon>
        <taxon>Pseudonocardiaceae</taxon>
        <taxon>Pseudonocardia</taxon>
    </lineage>
</organism>
<sequence length="103" mass="10821">MSVTVAVVYTYGDNADLLNETRPAHREYLRGLADSGHLLVAGAWVPGEPAGGLLIFRAADKDAVHGLVADDPYVLAGVVTKSQVHEWAPPLGPLAGAFTEQAD</sequence>
<dbReference type="OrthoDB" id="8968203at2"/>
<evidence type="ECO:0000259" key="2">
    <source>
        <dbReference type="Pfam" id="PF03795"/>
    </source>
</evidence>
<dbReference type="RefSeq" id="WP_093351533.1">
    <property type="nucleotide sequence ID" value="NZ_FOUY01000036.1"/>
</dbReference>
<proteinExistence type="inferred from homology"/>
<dbReference type="PANTHER" id="PTHR37828">
    <property type="entry name" value="GSR2449 PROTEIN"/>
    <property type="match status" value="1"/>
</dbReference>
<accession>A0A1I5FAX4</accession>
<dbReference type="InterPro" id="IPR011008">
    <property type="entry name" value="Dimeric_a/b-barrel"/>
</dbReference>
<dbReference type="Pfam" id="PF03795">
    <property type="entry name" value="YCII"/>
    <property type="match status" value="1"/>
</dbReference>
<dbReference type="Proteomes" id="UP000199614">
    <property type="component" value="Unassembled WGS sequence"/>
</dbReference>
<evidence type="ECO:0000313" key="3">
    <source>
        <dbReference type="EMBL" id="SFO20813.1"/>
    </source>
</evidence>
<dbReference type="InterPro" id="IPR005545">
    <property type="entry name" value="YCII"/>
</dbReference>
<comment type="similarity">
    <text evidence="1">Belongs to the YciI family.</text>
</comment>
<name>A0A1I5FAX4_PSUAM</name>
<dbReference type="Gene3D" id="3.30.70.1060">
    <property type="entry name" value="Dimeric alpha+beta barrel"/>
    <property type="match status" value="1"/>
</dbReference>
<feature type="domain" description="YCII-related" evidence="2">
    <location>
        <begin position="9"/>
        <end position="87"/>
    </location>
</feature>